<evidence type="ECO:0000256" key="4">
    <source>
        <dbReference type="ARBA" id="ARBA00022679"/>
    </source>
</evidence>
<sequence>MNQIYRILAINPGSTSTKIAVYDNEDSIFTKTIFHSSEIIGQFSKIHDQYNFRKEMVVNTLKEQGVDLNSLDGVVGRGGNMKPVKGGTYGINEKMIEDLKVGVMGQHASNLGGIIAWEIANLLNIPAYVVDPVVVDELEDLARISGMPEIPRKSKDHPLNQKAVGRKAAAELGGKYEEYNFLIAHLGGGISIGVHKKGRIIDVNNALDGDGPFSPERSGGLPVGSLVDMCFSGEYTKQEIMKKIVGNGGLTAYLGTNDGREIQKRIKAGDEYAKLIYEAMAYQISKEIGAGASVLRGEVDAILLTGGVAYDDEFTAWIKERVGFIAPVMVYPGEFEMIALVQGVLRVMNGVESVKIYS</sequence>
<evidence type="ECO:0000313" key="11">
    <source>
        <dbReference type="EMBL" id="MCQ1529231.1"/>
    </source>
</evidence>
<dbReference type="EMBL" id="JAJEKE010000004">
    <property type="protein sequence ID" value="MCQ1529231.1"/>
    <property type="molecule type" value="Genomic_DNA"/>
</dbReference>
<name>A0ABT1NH99_9FIRM</name>
<keyword evidence="3 9" id="KW-0963">Cytoplasm</keyword>
<evidence type="ECO:0000256" key="3">
    <source>
        <dbReference type="ARBA" id="ARBA00022490"/>
    </source>
</evidence>
<comment type="subcellular location">
    <subcellularLocation>
        <location evidence="1 9">Cytoplasm</location>
    </subcellularLocation>
</comment>
<dbReference type="RefSeq" id="WP_255226751.1">
    <property type="nucleotide sequence ID" value="NZ_JAJEKE010000004.1"/>
</dbReference>
<comment type="caution">
    <text evidence="11">The sequence shown here is derived from an EMBL/GenBank/DDBJ whole genome shotgun (WGS) entry which is preliminary data.</text>
</comment>
<dbReference type="NCBIfam" id="TIGR02707">
    <property type="entry name" value="butyr_kinase"/>
    <property type="match status" value="1"/>
</dbReference>
<dbReference type="PANTHER" id="PTHR21060:SF3">
    <property type="entry name" value="BUTYRATE KINASE 2-RELATED"/>
    <property type="match status" value="1"/>
</dbReference>
<evidence type="ECO:0000256" key="5">
    <source>
        <dbReference type="ARBA" id="ARBA00022741"/>
    </source>
</evidence>
<dbReference type="Pfam" id="PF00871">
    <property type="entry name" value="Acetate_kinase"/>
    <property type="match status" value="1"/>
</dbReference>
<dbReference type="Gene3D" id="3.30.420.40">
    <property type="match status" value="2"/>
</dbReference>
<keyword evidence="4 9" id="KW-0808">Transferase</keyword>
<dbReference type="CDD" id="cd24011">
    <property type="entry name" value="ASKHA_NBD_BK"/>
    <property type="match status" value="1"/>
</dbReference>
<dbReference type="Proteomes" id="UP001651880">
    <property type="component" value="Unassembled WGS sequence"/>
</dbReference>
<organism evidence="11 12">
    <name type="scientific">Lutispora saccharofermentans</name>
    <dbReference type="NCBI Taxonomy" id="3024236"/>
    <lineage>
        <taxon>Bacteria</taxon>
        <taxon>Bacillati</taxon>
        <taxon>Bacillota</taxon>
        <taxon>Clostridia</taxon>
        <taxon>Lutisporales</taxon>
        <taxon>Lutisporaceae</taxon>
        <taxon>Lutispora</taxon>
    </lineage>
</organism>
<dbReference type="InterPro" id="IPR011245">
    <property type="entry name" value="Butyrate_kin"/>
</dbReference>
<dbReference type="PROSITE" id="PS01075">
    <property type="entry name" value="ACETATE_KINASE_1"/>
    <property type="match status" value="1"/>
</dbReference>
<dbReference type="EC" id="2.7.2.7" evidence="9"/>
<dbReference type="SUPFAM" id="SSF53067">
    <property type="entry name" value="Actin-like ATPase domain"/>
    <property type="match status" value="2"/>
</dbReference>
<evidence type="ECO:0000256" key="7">
    <source>
        <dbReference type="ARBA" id="ARBA00022840"/>
    </source>
</evidence>
<dbReference type="InterPro" id="IPR023865">
    <property type="entry name" value="Aliphatic_acid_kinase_CS"/>
</dbReference>
<reference evidence="11 12" key="1">
    <citation type="submission" date="2021-10" db="EMBL/GenBank/DDBJ databases">
        <title>Lutispora strain m25 sp. nov., a thermophilic, non-spore-forming bacterium isolated from a lab-scale methanogenic bioreactor digesting anaerobic sludge.</title>
        <authorList>
            <person name="El Houari A."/>
            <person name="Mcdonald J."/>
        </authorList>
    </citation>
    <scope>NUCLEOTIDE SEQUENCE [LARGE SCALE GENOMIC DNA]</scope>
    <source>
        <strain evidence="12">m25</strain>
    </source>
</reference>
<comment type="similarity">
    <text evidence="2 9 10">Belongs to the acetokinase family.</text>
</comment>
<keyword evidence="6 9" id="KW-0418">Kinase</keyword>
<gene>
    <name evidence="9 11" type="primary">buk</name>
    <name evidence="11" type="ORF">LJD61_06660</name>
</gene>
<evidence type="ECO:0000256" key="9">
    <source>
        <dbReference type="HAMAP-Rule" id="MF_00542"/>
    </source>
</evidence>
<protein>
    <recommendedName>
        <fullName evidence="9">Probable butyrate kinase</fullName>
        <shortName evidence="9">BK</shortName>
        <ecNumber evidence="9">2.7.2.7</ecNumber>
    </recommendedName>
    <alternativeName>
        <fullName evidence="9">Branched-chain carboxylic acid kinase</fullName>
    </alternativeName>
</protein>
<dbReference type="InterPro" id="IPR000890">
    <property type="entry name" value="Aliphatic_acid_kin_short-chain"/>
</dbReference>
<accession>A0ABT1NH99</accession>
<evidence type="ECO:0000313" key="12">
    <source>
        <dbReference type="Proteomes" id="UP001651880"/>
    </source>
</evidence>
<dbReference type="PRINTS" id="PR00471">
    <property type="entry name" value="ACETATEKNASE"/>
</dbReference>
<dbReference type="GO" id="GO:0047761">
    <property type="term" value="F:butyrate kinase activity"/>
    <property type="evidence" value="ECO:0007669"/>
    <property type="project" value="UniProtKB-EC"/>
</dbReference>
<evidence type="ECO:0000256" key="10">
    <source>
        <dbReference type="RuleBase" id="RU003835"/>
    </source>
</evidence>
<keyword evidence="12" id="KW-1185">Reference proteome</keyword>
<evidence type="ECO:0000256" key="6">
    <source>
        <dbReference type="ARBA" id="ARBA00022777"/>
    </source>
</evidence>
<dbReference type="PIRSF" id="PIRSF036458">
    <property type="entry name" value="Butyrate_kin"/>
    <property type="match status" value="1"/>
</dbReference>
<proteinExistence type="inferred from homology"/>
<dbReference type="PANTHER" id="PTHR21060">
    <property type="entry name" value="ACETATE KINASE"/>
    <property type="match status" value="1"/>
</dbReference>
<dbReference type="NCBIfam" id="NF002834">
    <property type="entry name" value="PRK03011.1-5"/>
    <property type="match status" value="1"/>
</dbReference>
<dbReference type="InterPro" id="IPR043129">
    <property type="entry name" value="ATPase_NBD"/>
</dbReference>
<dbReference type="HAMAP" id="MF_00542">
    <property type="entry name" value="Butyrate_kinase"/>
    <property type="match status" value="1"/>
</dbReference>
<dbReference type="PROSITE" id="PS01076">
    <property type="entry name" value="ACETATE_KINASE_2"/>
    <property type="match status" value="1"/>
</dbReference>
<evidence type="ECO:0000256" key="8">
    <source>
        <dbReference type="ARBA" id="ARBA00048596"/>
    </source>
</evidence>
<evidence type="ECO:0000256" key="2">
    <source>
        <dbReference type="ARBA" id="ARBA00008748"/>
    </source>
</evidence>
<keyword evidence="5 9" id="KW-0547">Nucleotide-binding</keyword>
<comment type="catalytic activity">
    <reaction evidence="8 9">
        <text>butanoate + ATP = butanoyl phosphate + ADP</text>
        <dbReference type="Rhea" id="RHEA:13585"/>
        <dbReference type="ChEBI" id="CHEBI:17968"/>
        <dbReference type="ChEBI" id="CHEBI:30616"/>
        <dbReference type="ChEBI" id="CHEBI:58079"/>
        <dbReference type="ChEBI" id="CHEBI:456216"/>
        <dbReference type="EC" id="2.7.2.7"/>
    </reaction>
</comment>
<keyword evidence="7 9" id="KW-0067">ATP-binding</keyword>
<evidence type="ECO:0000256" key="1">
    <source>
        <dbReference type="ARBA" id="ARBA00004496"/>
    </source>
</evidence>